<dbReference type="RefSeq" id="WP_127707372.1">
    <property type="nucleotide sequence ID" value="NZ_SACK01000009.1"/>
</dbReference>
<gene>
    <name evidence="1" type="ORF">EOD41_17580</name>
</gene>
<proteinExistence type="predicted"/>
<dbReference type="OrthoDB" id="1113095at2"/>
<name>A0A3S2UJ93_9SPHI</name>
<evidence type="ECO:0000313" key="1">
    <source>
        <dbReference type="EMBL" id="RVT98183.1"/>
    </source>
</evidence>
<protein>
    <submittedName>
        <fullName evidence="1">Uncharacterized protein</fullName>
    </submittedName>
</protein>
<organism evidence="1 2">
    <name type="scientific">Mucilaginibacter limnophilus</name>
    <dbReference type="NCBI Taxonomy" id="1932778"/>
    <lineage>
        <taxon>Bacteria</taxon>
        <taxon>Pseudomonadati</taxon>
        <taxon>Bacteroidota</taxon>
        <taxon>Sphingobacteriia</taxon>
        <taxon>Sphingobacteriales</taxon>
        <taxon>Sphingobacteriaceae</taxon>
        <taxon>Mucilaginibacter</taxon>
    </lineage>
</organism>
<comment type="caution">
    <text evidence="1">The sequence shown here is derived from an EMBL/GenBank/DDBJ whole genome shotgun (WGS) entry which is preliminary data.</text>
</comment>
<accession>A0A3S2UJ93</accession>
<sequence>MKYHQQVILFLILIVTLLTQSCNVGTSGIWKNESIKPDVKQQLDKTNADLFKALANGNTKFFKQLSSDALMEKDGDKLDTIVNQVSDIFKDAGNYEIVDEYYVKNSTTNITNTVPSGLSGYNDYLIKYLALNKEMYITLFSVKGGTNDLLTIAIYGKYDDDWKLNIIHFGAFKIMGKTSPDFYKLAQSAYKKSFLIDAVNFISLAQICAHPGDDFFRYQKEAEMQAFHQKLMAEVNEKYKFPLTLNNLKTKPKVFRIYPEVFKEGIFPMVQYLSTINLKDTTALKAENTQIRKEISRVFPGIDSDKNFIAYRAFNEIPDGKKLVEHYGFLDKLN</sequence>
<reference evidence="1 2" key="1">
    <citation type="submission" date="2019-01" db="EMBL/GenBank/DDBJ databases">
        <authorList>
            <person name="Chen W.-M."/>
        </authorList>
    </citation>
    <scope>NUCLEOTIDE SEQUENCE [LARGE SCALE GENOMIC DNA]</scope>
    <source>
        <strain evidence="1 2">YBJ-36</strain>
    </source>
</reference>
<dbReference type="AlphaFoldDB" id="A0A3S2UJ93"/>
<evidence type="ECO:0000313" key="2">
    <source>
        <dbReference type="Proteomes" id="UP000282759"/>
    </source>
</evidence>
<dbReference type="EMBL" id="SACK01000009">
    <property type="protein sequence ID" value="RVT98183.1"/>
    <property type="molecule type" value="Genomic_DNA"/>
</dbReference>
<keyword evidence="2" id="KW-1185">Reference proteome</keyword>
<dbReference type="PROSITE" id="PS51257">
    <property type="entry name" value="PROKAR_LIPOPROTEIN"/>
    <property type="match status" value="1"/>
</dbReference>
<dbReference type="Proteomes" id="UP000282759">
    <property type="component" value="Unassembled WGS sequence"/>
</dbReference>